<comment type="caution">
    <text evidence="1">The sequence shown here is derived from an EMBL/GenBank/DDBJ whole genome shotgun (WGS) entry which is preliminary data.</text>
</comment>
<proteinExistence type="predicted"/>
<evidence type="ECO:0000313" key="1">
    <source>
        <dbReference type="EMBL" id="MFM9330156.1"/>
    </source>
</evidence>
<gene>
    <name evidence="1" type="ORF">ACI1P1_17795</name>
</gene>
<sequence>MKTRFIRFICLALVFTCMFTYQALNVQAETGGVTITAKNGKQLVLGAKSLYVDGALTASNPATFQFKTLHEAVAAAVDGTQAEPMTIYIEPDVYQMNGTLHDRGLYVDKDWVSLIGLAEDARDVVLADNRGHTIGAESASGSSPAETIFITGTGFHAENLTIGNYCNVDLVYPRDSSKNQEKRSSTITQAYVIGAANKEKKLDHYSFDNVRFVSMLDTLALGEVERVYYENSYVQGTDDYMGGGVIQLMKNTTLHNFTNKPIYAAGKEGMAFIDCVWEIDFADSQDLFLAKNSSTLYLINNSFKDLNGNLESIQWAPYPASNIKSYAYNITLDGKPYTILPEENGTVLNQEQLKAYSVYSLLKGEDNWDPAGMKTVAAAEKDLPINISVTQSAAIRTGEGSAELTAGVFPASASENITWSINSDAAVLSATTGASVKVEGRNTGEEPVKVTVTATADNGISNQAVVTVSPSFIDAPAFTQAPVLIEPQNGTVSVQYGLDLSYEKGVRADQSLVTWYRVDDKNGSNPVEMAVSRGNKPLSTYALTVGDVGYYVMASVQPKHLRSHEGPAVTAVSSRAITLEDISGTGIEKYNYRTTFEHFSTTWQPKLLSGVWTVDTLYPQDQKVEWKAEEKSAWSYTKGINGAADSQGLLTTGRGGRLLYPLDGRFGDMSLQLKLNPEKTAGQGFGSANGQYLEVYIKYDAATQTGYALRIERTTKYGIATDYTLYEYVNGAGKPISESVSTTAFNPGATIDLRVENNTLYAKATSATAQSSDQKEAKLPNEVSLSASVGGNTFGGFGIQHTGTVGGGNRTQLLELAVAYKEAPEAPAVEQPAAPEAPAAEQPAAEQPAAPQEPAAAPSYTTYTVKAGDNLSAIAKALLGSANQWRTLYEWNKDIIANPDLIYIGQELKIKR</sequence>
<evidence type="ECO:0000313" key="2">
    <source>
        <dbReference type="Proteomes" id="UP001631969"/>
    </source>
</evidence>
<protein>
    <submittedName>
        <fullName evidence="1">LysM peptidoglycan-binding domain-containing protein</fullName>
    </submittedName>
</protein>
<reference evidence="1" key="1">
    <citation type="submission" date="2024-12" db="EMBL/GenBank/DDBJ databases">
        <authorList>
            <person name="Wu N."/>
        </authorList>
    </citation>
    <scope>NUCLEOTIDE SEQUENCE</scope>
    <source>
        <strain evidence="1">P15</strain>
    </source>
</reference>
<dbReference type="EMBL" id="JBJURJ010000011">
    <property type="protein sequence ID" value="MFM9330156.1"/>
    <property type="molecule type" value="Genomic_DNA"/>
</dbReference>
<organism evidence="1 2">
    <name type="scientific">Paenibacillus mesotrionivorans</name>
    <dbReference type="NCBI Taxonomy" id="3160968"/>
    <lineage>
        <taxon>Bacteria</taxon>
        <taxon>Bacillati</taxon>
        <taxon>Bacillota</taxon>
        <taxon>Bacilli</taxon>
        <taxon>Bacillales</taxon>
        <taxon>Paenibacillaceae</taxon>
        <taxon>Paenibacillus</taxon>
    </lineage>
</organism>
<accession>A0ACC7NZF5</accession>
<keyword evidence="2" id="KW-1185">Reference proteome</keyword>
<name>A0ACC7NZF5_9BACL</name>
<dbReference type="Proteomes" id="UP001631969">
    <property type="component" value="Unassembled WGS sequence"/>
</dbReference>